<comment type="caution">
    <text evidence="1">The sequence shown here is derived from an EMBL/GenBank/DDBJ whole genome shotgun (WGS) entry which is preliminary data.</text>
</comment>
<evidence type="ECO:0000313" key="2">
    <source>
        <dbReference type="Proteomes" id="UP000016608"/>
    </source>
</evidence>
<proteinExistence type="predicted"/>
<keyword evidence="2" id="KW-1185">Reference proteome</keyword>
<dbReference type="HOGENOM" id="CLU_3270265_0_0_9"/>
<gene>
    <name evidence="1" type="ORF">HMPREF0373_01555</name>
</gene>
<sequence length="41" mass="5093">MQVCYKNNKSFLLKYNKLHAILIQKYCAFKKVQNQKFWRLL</sequence>
<name>U2R8K5_EUBRA</name>
<dbReference type="AlphaFoldDB" id="U2R8K5"/>
<reference evidence="1 2" key="1">
    <citation type="submission" date="2013-06" db="EMBL/GenBank/DDBJ databases">
        <authorList>
            <person name="Weinstock G."/>
            <person name="Sodergren E."/>
            <person name="Lobos E.A."/>
            <person name="Fulton L."/>
            <person name="Fulton R."/>
            <person name="Courtney L."/>
            <person name="Fronick C."/>
            <person name="O'Laughlin M."/>
            <person name="Godfrey J."/>
            <person name="Wilson R.M."/>
            <person name="Miner T."/>
            <person name="Farmer C."/>
            <person name="Delehaunty K."/>
            <person name="Cordes M."/>
            <person name="Minx P."/>
            <person name="Tomlinson C."/>
            <person name="Chen J."/>
            <person name="Wollam A."/>
            <person name="Pepin K.H."/>
            <person name="Bhonagiri V."/>
            <person name="Zhang X."/>
            <person name="Warren W."/>
            <person name="Mitreva M."/>
            <person name="Mardis E.R."/>
            <person name="Wilson R.K."/>
        </authorList>
    </citation>
    <scope>NUCLEOTIDE SEQUENCE [LARGE SCALE GENOMIC DNA]</scope>
    <source>
        <strain evidence="1 2">ATCC 29099</strain>
    </source>
</reference>
<dbReference type="EMBL" id="AWVJ01000092">
    <property type="protein sequence ID" value="ERK47007.1"/>
    <property type="molecule type" value="Genomic_DNA"/>
</dbReference>
<organism evidence="1 2">
    <name type="scientific">Eubacterium ramulus ATCC 29099</name>
    <dbReference type="NCBI Taxonomy" id="1256908"/>
    <lineage>
        <taxon>Bacteria</taxon>
        <taxon>Bacillati</taxon>
        <taxon>Bacillota</taxon>
        <taxon>Clostridia</taxon>
        <taxon>Eubacteriales</taxon>
        <taxon>Eubacteriaceae</taxon>
        <taxon>Eubacterium</taxon>
    </lineage>
</organism>
<accession>U2R8K5</accession>
<dbReference type="Proteomes" id="UP000016608">
    <property type="component" value="Unassembled WGS sequence"/>
</dbReference>
<evidence type="ECO:0000313" key="1">
    <source>
        <dbReference type="EMBL" id="ERK47007.1"/>
    </source>
</evidence>
<protein>
    <submittedName>
        <fullName evidence="1">Uncharacterized protein</fullName>
    </submittedName>
</protein>